<feature type="coiled-coil region" evidence="1">
    <location>
        <begin position="15"/>
        <end position="42"/>
    </location>
</feature>
<accession>A0AA96GEG3</accession>
<dbReference type="AlphaFoldDB" id="A0AA96GEG3"/>
<proteinExistence type="predicted"/>
<dbReference type="EMBL" id="CP116967">
    <property type="protein sequence ID" value="WNM58705.1"/>
    <property type="molecule type" value="Genomic_DNA"/>
</dbReference>
<reference evidence="2 3" key="1">
    <citation type="submission" date="2023-01" db="EMBL/GenBank/DDBJ databases">
        <title>Cultivation and genomic characterization of new, ubiquitous marine nitrite-oxidizing bacteria from the Nitrospirales.</title>
        <authorList>
            <person name="Mueller A.J."/>
            <person name="Daebeler A."/>
            <person name="Herbold C.W."/>
            <person name="Kirkegaard R.H."/>
            <person name="Daims H."/>
        </authorList>
    </citation>
    <scope>NUCLEOTIDE SEQUENCE [LARGE SCALE GENOMIC DNA]</scope>
    <source>
        <strain evidence="2 3">VA</strain>
    </source>
</reference>
<evidence type="ECO:0000313" key="3">
    <source>
        <dbReference type="Proteomes" id="UP001302719"/>
    </source>
</evidence>
<sequence>MKDLADLLEEVHTIVQSIREEKMMLEDRLKMLENDLSTMEKTKKSIACDLQETKERLGRELQATKEKLDQVHPAIQSLQNELQNVEVQNNLLVMDLKQKDEEIQALELRLREYTSLTSSSFLADKPIR</sequence>
<evidence type="ECO:0000313" key="2">
    <source>
        <dbReference type="EMBL" id="WNM58705.1"/>
    </source>
</evidence>
<keyword evidence="1" id="KW-0175">Coiled coil</keyword>
<feature type="coiled-coil region" evidence="1">
    <location>
        <begin position="75"/>
        <end position="116"/>
    </location>
</feature>
<organism evidence="2 3">
    <name type="scientific">Candidatus Nitrospira allomarina</name>
    <dbReference type="NCBI Taxonomy" id="3020900"/>
    <lineage>
        <taxon>Bacteria</taxon>
        <taxon>Pseudomonadati</taxon>
        <taxon>Nitrospirota</taxon>
        <taxon>Nitrospiria</taxon>
        <taxon>Nitrospirales</taxon>
        <taxon>Nitrospiraceae</taxon>
        <taxon>Nitrospira</taxon>
    </lineage>
</organism>
<keyword evidence="3" id="KW-1185">Reference proteome</keyword>
<dbReference type="RefSeq" id="WP_312644880.1">
    <property type="nucleotide sequence ID" value="NZ_CP116967.1"/>
</dbReference>
<evidence type="ECO:0000256" key="1">
    <source>
        <dbReference type="SAM" id="Coils"/>
    </source>
</evidence>
<gene>
    <name evidence="2" type="ORF">PP769_02750</name>
</gene>
<name>A0AA96GEG3_9BACT</name>
<dbReference type="Proteomes" id="UP001302719">
    <property type="component" value="Chromosome"/>
</dbReference>
<protein>
    <submittedName>
        <fullName evidence="2">Uncharacterized protein</fullName>
    </submittedName>
</protein>
<dbReference type="KEGG" id="nall:PP769_02750"/>